<dbReference type="EC" id="3.4.21.102" evidence="6"/>
<evidence type="ECO:0000256" key="5">
    <source>
        <dbReference type="ARBA" id="ARBA00051784"/>
    </source>
</evidence>
<dbReference type="InterPro" id="IPR041489">
    <property type="entry name" value="PDZ_6"/>
</dbReference>
<evidence type="ECO:0000259" key="9">
    <source>
        <dbReference type="PROSITE" id="PS50106"/>
    </source>
</evidence>
<organism evidence="10 11">
    <name type="scientific">Pradoshia eiseniae</name>
    <dbReference type="NCBI Taxonomy" id="2064768"/>
    <lineage>
        <taxon>Bacteria</taxon>
        <taxon>Bacillati</taxon>
        <taxon>Bacillota</taxon>
        <taxon>Bacilli</taxon>
        <taxon>Bacillales</taxon>
        <taxon>Bacillaceae</taxon>
        <taxon>Pradoshia</taxon>
    </lineage>
</organism>
<feature type="transmembrane region" description="Helical" evidence="8">
    <location>
        <begin position="20"/>
        <end position="40"/>
    </location>
</feature>
<dbReference type="InterPro" id="IPR036034">
    <property type="entry name" value="PDZ_sf"/>
</dbReference>
<keyword evidence="11" id="KW-1185">Reference proteome</keyword>
<dbReference type="GO" id="GO:0006508">
    <property type="term" value="P:proteolysis"/>
    <property type="evidence" value="ECO:0007669"/>
    <property type="project" value="UniProtKB-KW"/>
</dbReference>
<dbReference type="InterPro" id="IPR029045">
    <property type="entry name" value="ClpP/crotonase-like_dom_sf"/>
</dbReference>
<dbReference type="InterPro" id="IPR036366">
    <property type="entry name" value="PGBDSf"/>
</dbReference>
<sequence>MCVMLIFLVKGRRPRLENKWFWPFVTAVVLLICILAGSWWRYEYYQDSKSSQAQEETEEWGQFEKVHQAFDLIADNYVEQVDKDELTEGAIKGMLDELKDPYSVYMDAETTSQFQQTLDSSFQGIGAEINYLDGKFVIVSPFKHSPAEKAGIKPGDVIISVDQQRTEGLDLYDVVSLIRGKVGTKVEVGIMREGNNQPIKFSVERAEIPLETVHRSVKKLNGQSIGYLQITSFSEHTAEDFVKELSSLEASPMDGLLIDVRGNPGGLLTSVEEILRQFITDKKPYIQIEERNGKKNQYFSYTDERKPYPIAVLMNEGSASAAEIFAAAMNESEGYPLIGEKTFGKGTVQKPVDLGDGSTIKLTFYKWLTPNGTWIHKKGIKPTIGVSQKDYYSLEPLTVEQSLEKDMNNKQVMILQKMLEGAGYEPGRTDGYYSGKTVKAVEAFQRMHNIRATGIADKSTVSSLQEEIKKLVNEDKNDLQLQAGLRWLEQQ</sequence>
<evidence type="ECO:0000313" key="11">
    <source>
        <dbReference type="Proteomes" id="UP000239663"/>
    </source>
</evidence>
<dbReference type="GO" id="GO:0007165">
    <property type="term" value="P:signal transduction"/>
    <property type="evidence" value="ECO:0007669"/>
    <property type="project" value="TreeGrafter"/>
</dbReference>
<dbReference type="InterPro" id="IPR001478">
    <property type="entry name" value="PDZ"/>
</dbReference>
<comment type="caution">
    <text evidence="10">The sequence shown here is derived from an EMBL/GenBank/DDBJ whole genome shotgun (WGS) entry which is preliminary data.</text>
</comment>
<dbReference type="Pfam" id="PF22694">
    <property type="entry name" value="CtpB_N-like"/>
    <property type="match status" value="1"/>
</dbReference>
<dbReference type="SMART" id="SM00228">
    <property type="entry name" value="PDZ"/>
    <property type="match status" value="1"/>
</dbReference>
<dbReference type="NCBIfam" id="TIGR00225">
    <property type="entry name" value="prc"/>
    <property type="match status" value="1"/>
</dbReference>
<dbReference type="SUPFAM" id="SSF47090">
    <property type="entry name" value="PGBD-like"/>
    <property type="match status" value="1"/>
</dbReference>
<evidence type="ECO:0000256" key="2">
    <source>
        <dbReference type="ARBA" id="ARBA00022670"/>
    </source>
</evidence>
<evidence type="ECO:0000256" key="8">
    <source>
        <dbReference type="SAM" id="Phobius"/>
    </source>
</evidence>
<evidence type="ECO:0000256" key="3">
    <source>
        <dbReference type="ARBA" id="ARBA00022801"/>
    </source>
</evidence>
<dbReference type="InterPro" id="IPR005151">
    <property type="entry name" value="Tail-specific_protease"/>
</dbReference>
<dbReference type="GO" id="GO:0030288">
    <property type="term" value="C:outer membrane-bounded periplasmic space"/>
    <property type="evidence" value="ECO:0007669"/>
    <property type="project" value="TreeGrafter"/>
</dbReference>
<accession>A0A2S7N2L8</accession>
<comment type="catalytic activity">
    <reaction evidence="5">
        <text>The enzyme shows specific recognition of a C-terminal tripeptide, Xaa-Yaa-Zaa, in which Xaa is preferably Ala or Leu, Yaa is preferably Ala or Tyr, and Zaa is preferably Ala, but then cleaves at a variable distance from the C-terminus. A typical cleavage is -Ala-Ala-|-Arg-Ala-Ala-Lys-Glu-Asn-Tyr-Ala-Leu-Ala-Ala.</text>
        <dbReference type="EC" id="3.4.21.102"/>
    </reaction>
</comment>
<comment type="similarity">
    <text evidence="1 7">Belongs to the peptidase S41A family.</text>
</comment>
<dbReference type="PANTHER" id="PTHR32060:SF29">
    <property type="entry name" value="CARBOXY-TERMINAL PROCESSING PROTEASE CTPB"/>
    <property type="match status" value="1"/>
</dbReference>
<feature type="domain" description="PDZ" evidence="9">
    <location>
        <begin position="115"/>
        <end position="179"/>
    </location>
</feature>
<keyword evidence="8" id="KW-0472">Membrane</keyword>
<dbReference type="InterPro" id="IPR002477">
    <property type="entry name" value="Peptidoglycan-bd-like"/>
</dbReference>
<keyword evidence="8" id="KW-0812">Transmembrane</keyword>
<keyword evidence="3 7" id="KW-0378">Hydrolase</keyword>
<dbReference type="SUPFAM" id="SSF52096">
    <property type="entry name" value="ClpP/crotonase"/>
    <property type="match status" value="1"/>
</dbReference>
<evidence type="ECO:0000256" key="1">
    <source>
        <dbReference type="ARBA" id="ARBA00009179"/>
    </source>
</evidence>
<dbReference type="Gene3D" id="3.30.750.44">
    <property type="match status" value="1"/>
</dbReference>
<dbReference type="SMART" id="SM00245">
    <property type="entry name" value="TSPc"/>
    <property type="match status" value="1"/>
</dbReference>
<dbReference type="AlphaFoldDB" id="A0A2S7N2L8"/>
<dbReference type="GO" id="GO:0004252">
    <property type="term" value="F:serine-type endopeptidase activity"/>
    <property type="evidence" value="ECO:0007669"/>
    <property type="project" value="UniProtKB-EC"/>
</dbReference>
<dbReference type="InterPro" id="IPR004447">
    <property type="entry name" value="Peptidase_S41A"/>
</dbReference>
<dbReference type="FunFam" id="3.30.750.44:FF:000001">
    <property type="entry name" value="S41 family peptidase"/>
    <property type="match status" value="1"/>
</dbReference>
<keyword evidence="4 7" id="KW-0720">Serine protease</keyword>
<proteinExistence type="inferred from homology"/>
<evidence type="ECO:0000256" key="4">
    <source>
        <dbReference type="ARBA" id="ARBA00022825"/>
    </source>
</evidence>
<dbReference type="InterPro" id="IPR036365">
    <property type="entry name" value="PGBD-like_sf"/>
</dbReference>
<dbReference type="CDD" id="cd06782">
    <property type="entry name" value="cpPDZ_CPP-like"/>
    <property type="match status" value="1"/>
</dbReference>
<evidence type="ECO:0000256" key="6">
    <source>
        <dbReference type="ARBA" id="ARBA00066637"/>
    </source>
</evidence>
<dbReference type="Gene3D" id="1.10.101.10">
    <property type="entry name" value="PGBD-like superfamily/PGBD"/>
    <property type="match status" value="1"/>
</dbReference>
<dbReference type="Gene3D" id="2.30.42.10">
    <property type="match status" value="1"/>
</dbReference>
<dbReference type="PANTHER" id="PTHR32060">
    <property type="entry name" value="TAIL-SPECIFIC PROTEASE"/>
    <property type="match status" value="1"/>
</dbReference>
<evidence type="ECO:0000256" key="7">
    <source>
        <dbReference type="RuleBase" id="RU004404"/>
    </source>
</evidence>
<dbReference type="SUPFAM" id="SSF50156">
    <property type="entry name" value="PDZ domain-like"/>
    <property type="match status" value="1"/>
</dbReference>
<dbReference type="CDD" id="cd07560">
    <property type="entry name" value="Peptidase_S41_CPP"/>
    <property type="match status" value="1"/>
</dbReference>
<protein>
    <recommendedName>
        <fullName evidence="6">C-terminal processing peptidase</fullName>
        <ecNumber evidence="6">3.4.21.102</ecNumber>
    </recommendedName>
</protein>
<dbReference type="Pfam" id="PF01471">
    <property type="entry name" value="PG_binding_1"/>
    <property type="match status" value="1"/>
</dbReference>
<reference evidence="10 11" key="1">
    <citation type="submission" date="2017-12" db="EMBL/GenBank/DDBJ databases">
        <title>Taxonomic description and draft genome of Pradoshia cofamensis Gen. nov., sp. nov., a thermotolerant bacillale isolated from anterior gut of earthworm Eisenia fetida.</title>
        <authorList>
            <person name="Saha T."/>
            <person name="Chakraborty R."/>
        </authorList>
    </citation>
    <scope>NUCLEOTIDE SEQUENCE [LARGE SCALE GENOMIC DNA]</scope>
    <source>
        <strain evidence="10 11">EAG3</strain>
    </source>
</reference>
<name>A0A2S7N2L8_9BACI</name>
<dbReference type="PROSITE" id="PS50106">
    <property type="entry name" value="PDZ"/>
    <property type="match status" value="1"/>
</dbReference>
<keyword evidence="2 7" id="KW-0645">Protease</keyword>
<keyword evidence="8" id="KW-1133">Transmembrane helix</keyword>
<dbReference type="EMBL" id="PKOZ01000002">
    <property type="protein sequence ID" value="PQD96259.1"/>
    <property type="molecule type" value="Genomic_DNA"/>
</dbReference>
<dbReference type="InterPro" id="IPR055210">
    <property type="entry name" value="CtpA/B_N"/>
</dbReference>
<dbReference type="Gene3D" id="3.90.226.10">
    <property type="entry name" value="2-enoyl-CoA Hydratase, Chain A, domain 1"/>
    <property type="match status" value="1"/>
</dbReference>
<dbReference type="Pfam" id="PF03572">
    <property type="entry name" value="Peptidase_S41"/>
    <property type="match status" value="1"/>
</dbReference>
<evidence type="ECO:0000313" key="10">
    <source>
        <dbReference type="EMBL" id="PQD96259.1"/>
    </source>
</evidence>
<dbReference type="FunFam" id="2.30.42.10:FF:000063">
    <property type="entry name" value="Peptidase, S41 family"/>
    <property type="match status" value="1"/>
</dbReference>
<dbReference type="Proteomes" id="UP000239663">
    <property type="component" value="Unassembled WGS sequence"/>
</dbReference>
<gene>
    <name evidence="10" type="ORF">CYL18_06590</name>
</gene>
<dbReference type="Pfam" id="PF17820">
    <property type="entry name" value="PDZ_6"/>
    <property type="match status" value="1"/>
</dbReference>